<evidence type="ECO:0000256" key="1">
    <source>
        <dbReference type="ARBA" id="ARBA00023157"/>
    </source>
</evidence>
<dbReference type="InterPro" id="IPR009003">
    <property type="entry name" value="Peptidase_S1_PA"/>
</dbReference>
<dbReference type="PROSITE" id="PS50240">
    <property type="entry name" value="TRYPSIN_DOM"/>
    <property type="match status" value="1"/>
</dbReference>
<keyword evidence="5" id="KW-1185">Reference proteome</keyword>
<accession>A0ABM5C6P0</accession>
<protein>
    <submittedName>
        <fullName evidence="6">Serine protease 47</fullName>
    </submittedName>
</protein>
<dbReference type="InterPro" id="IPR001254">
    <property type="entry name" value="Trypsin_dom"/>
</dbReference>
<dbReference type="PRINTS" id="PR00722">
    <property type="entry name" value="CHYMOTRYPSIN"/>
</dbReference>
<keyword evidence="1" id="KW-1015">Disulfide bond</keyword>
<evidence type="ECO:0000256" key="3">
    <source>
        <dbReference type="SAM" id="MobiDB-lite"/>
    </source>
</evidence>
<dbReference type="PANTHER" id="PTHR24253">
    <property type="entry name" value="TRANSMEMBRANE PROTEASE SERINE"/>
    <property type="match status" value="1"/>
</dbReference>
<dbReference type="InterPro" id="IPR033116">
    <property type="entry name" value="TRYPSIN_SER"/>
</dbReference>
<reference evidence="6" key="2">
    <citation type="submission" date="2025-08" db="UniProtKB">
        <authorList>
            <consortium name="RefSeq"/>
        </authorList>
    </citation>
    <scope>IDENTIFICATION</scope>
</reference>
<dbReference type="Pfam" id="PF00089">
    <property type="entry name" value="Trypsin"/>
    <property type="match status" value="1"/>
</dbReference>
<dbReference type="GeneID" id="102529394"/>
<reference evidence="5" key="1">
    <citation type="submission" date="2025-05" db="UniProtKB">
        <authorList>
            <consortium name="RefSeq"/>
        </authorList>
    </citation>
    <scope>NUCLEOTIDE SEQUENCE [LARGE SCALE GENOMIC DNA]</scope>
</reference>
<gene>
    <name evidence="6" type="primary">LOC102529394</name>
</gene>
<dbReference type="InterPro" id="IPR043504">
    <property type="entry name" value="Peptidase_S1_PA_chymotrypsin"/>
</dbReference>
<evidence type="ECO:0000259" key="4">
    <source>
        <dbReference type="PROSITE" id="PS50240"/>
    </source>
</evidence>
<sequence>MDSGRARVRRGSATLTMGTGAWLPEGRGQPAALLWLLLLPLPLPPLLPLPTAALELRGASARASAAPGRAPGAGRPEDGGALTPDAQPLAAGAPGGRGVSTVCGKPKVIGKIYGGRDAAAGQWPWQASLLYQGTHVCGATLINSHWLVSAAHCFLKKSHVLENYRVLLGNTQLYQHTRHTQKIPVSRIIMYPDFDKFHPFGNDIAMLQLLFPVNFTSYIIPACLPAPGMQPPSNSSCWITGWGMLSEERPLLEPFHLQEGKVGLIENKFCNMLYEPRVGQGRNYSVHEEMLCAGDFSTGKAICRGDSGGPLVCDLTNAWVLVGLASWGLDCRHPIYPSVFTNVSYFIDWIDEIQKLTPLPDAMSAPPQTQFPHQPLQAAGSPGPGTGFVPPQPWPLLLFLLQAPQQALW</sequence>
<evidence type="ECO:0000313" key="5">
    <source>
        <dbReference type="Proteomes" id="UP001652581"/>
    </source>
</evidence>
<dbReference type="RefSeq" id="XP_072804321.1">
    <property type="nucleotide sequence ID" value="XM_072948220.1"/>
</dbReference>
<feature type="region of interest" description="Disordered" evidence="3">
    <location>
        <begin position="64"/>
        <end position="96"/>
    </location>
</feature>
<dbReference type="PROSITE" id="PS00134">
    <property type="entry name" value="TRYPSIN_HIS"/>
    <property type="match status" value="1"/>
</dbReference>
<dbReference type="SMART" id="SM00020">
    <property type="entry name" value="Tryp_SPc"/>
    <property type="match status" value="1"/>
</dbReference>
<feature type="domain" description="Peptidase S1" evidence="4">
    <location>
        <begin position="112"/>
        <end position="355"/>
    </location>
</feature>
<dbReference type="InterPro" id="IPR001314">
    <property type="entry name" value="Peptidase_S1A"/>
</dbReference>
<dbReference type="GO" id="GO:0006508">
    <property type="term" value="P:proteolysis"/>
    <property type="evidence" value="ECO:0007669"/>
    <property type="project" value="UniProtKB-KW"/>
</dbReference>
<feature type="compositionally biased region" description="Low complexity" evidence="3">
    <location>
        <begin position="64"/>
        <end position="74"/>
    </location>
</feature>
<evidence type="ECO:0000313" key="6">
    <source>
        <dbReference type="RefSeq" id="XP_072804321.1"/>
    </source>
</evidence>
<keyword evidence="2" id="KW-0378">Hydrolase</keyword>
<dbReference type="InterPro" id="IPR018114">
    <property type="entry name" value="TRYPSIN_HIS"/>
</dbReference>
<dbReference type="SUPFAM" id="SSF50494">
    <property type="entry name" value="Trypsin-like serine proteases"/>
    <property type="match status" value="1"/>
</dbReference>
<proteinExistence type="predicted"/>
<feature type="region of interest" description="Disordered" evidence="3">
    <location>
        <begin position="361"/>
        <end position="382"/>
    </location>
</feature>
<evidence type="ECO:0000256" key="2">
    <source>
        <dbReference type="RuleBase" id="RU363034"/>
    </source>
</evidence>
<dbReference type="Proteomes" id="UP001652581">
    <property type="component" value="Chromosome 2"/>
</dbReference>
<organism evidence="5 6">
    <name type="scientific">Vicugna pacos</name>
    <name type="common">Alpaca</name>
    <name type="synonym">Lama pacos</name>
    <dbReference type="NCBI Taxonomy" id="30538"/>
    <lineage>
        <taxon>Eukaryota</taxon>
        <taxon>Metazoa</taxon>
        <taxon>Chordata</taxon>
        <taxon>Craniata</taxon>
        <taxon>Vertebrata</taxon>
        <taxon>Euteleostomi</taxon>
        <taxon>Mammalia</taxon>
        <taxon>Eutheria</taxon>
        <taxon>Laurasiatheria</taxon>
        <taxon>Artiodactyla</taxon>
        <taxon>Tylopoda</taxon>
        <taxon>Camelidae</taxon>
        <taxon>Vicugna</taxon>
    </lineage>
</organism>
<dbReference type="CDD" id="cd00190">
    <property type="entry name" value="Tryp_SPc"/>
    <property type="match status" value="1"/>
</dbReference>
<dbReference type="PROSITE" id="PS00135">
    <property type="entry name" value="TRYPSIN_SER"/>
    <property type="match status" value="1"/>
</dbReference>
<dbReference type="GO" id="GO:0008233">
    <property type="term" value="F:peptidase activity"/>
    <property type="evidence" value="ECO:0007669"/>
    <property type="project" value="UniProtKB-KW"/>
</dbReference>
<dbReference type="Gene3D" id="2.40.10.10">
    <property type="entry name" value="Trypsin-like serine proteases"/>
    <property type="match status" value="1"/>
</dbReference>
<name>A0ABM5C6P0_VICPA</name>
<dbReference type="PANTHER" id="PTHR24253:SF42">
    <property type="entry name" value="PROTEASE, SERINE 47"/>
    <property type="match status" value="1"/>
</dbReference>
<keyword evidence="2 6" id="KW-0645">Protease</keyword>
<keyword evidence="2" id="KW-0720">Serine protease</keyword>